<evidence type="ECO:0000256" key="1">
    <source>
        <dbReference type="ARBA" id="ARBA00004651"/>
    </source>
</evidence>
<feature type="transmembrane region" description="Helical" evidence="6">
    <location>
        <begin position="94"/>
        <end position="113"/>
    </location>
</feature>
<evidence type="ECO:0000256" key="2">
    <source>
        <dbReference type="ARBA" id="ARBA00022475"/>
    </source>
</evidence>
<dbReference type="Proteomes" id="UP000323142">
    <property type="component" value="Unassembled WGS sequence"/>
</dbReference>
<proteinExistence type="predicted"/>
<gene>
    <name evidence="7" type="ORF">F0L46_22230</name>
</gene>
<evidence type="ECO:0000313" key="8">
    <source>
        <dbReference type="Proteomes" id="UP000323142"/>
    </source>
</evidence>
<evidence type="ECO:0000256" key="5">
    <source>
        <dbReference type="ARBA" id="ARBA00023136"/>
    </source>
</evidence>
<protein>
    <submittedName>
        <fullName evidence="7">ABC transporter permease</fullName>
    </submittedName>
</protein>
<evidence type="ECO:0000256" key="4">
    <source>
        <dbReference type="ARBA" id="ARBA00022989"/>
    </source>
</evidence>
<dbReference type="GO" id="GO:0005886">
    <property type="term" value="C:plasma membrane"/>
    <property type="evidence" value="ECO:0007669"/>
    <property type="project" value="UniProtKB-SubCell"/>
</dbReference>
<comment type="subcellular location">
    <subcellularLocation>
        <location evidence="1">Cell membrane</location>
        <topology evidence="1">Multi-pass membrane protein</topology>
    </subcellularLocation>
</comment>
<comment type="caution">
    <text evidence="7">The sequence shown here is derived from an EMBL/GenBank/DDBJ whole genome shotgun (WGS) entry which is preliminary data.</text>
</comment>
<reference evidence="7 8" key="2">
    <citation type="submission" date="2019-09" db="EMBL/GenBank/DDBJ databases">
        <authorList>
            <person name="Jin C."/>
        </authorList>
    </citation>
    <scope>NUCLEOTIDE SEQUENCE [LARGE SCALE GENOMIC DNA]</scope>
    <source>
        <strain evidence="7 8">BN140002</strain>
    </source>
</reference>
<evidence type="ECO:0000313" key="7">
    <source>
        <dbReference type="EMBL" id="KAA2235054.1"/>
    </source>
</evidence>
<dbReference type="GO" id="GO:0022857">
    <property type="term" value="F:transmembrane transporter activity"/>
    <property type="evidence" value="ECO:0007669"/>
    <property type="project" value="InterPro"/>
</dbReference>
<dbReference type="CDD" id="cd06580">
    <property type="entry name" value="TM_PBP1_transp_TpRbsC_like"/>
    <property type="match status" value="1"/>
</dbReference>
<reference evidence="7 8" key="1">
    <citation type="submission" date="2019-09" db="EMBL/GenBank/DDBJ databases">
        <title>Salinarimonas rosea gen. nov., sp. nov., a new member of the a-2 subgroup of the Proteobacteria.</title>
        <authorList>
            <person name="Liu J."/>
        </authorList>
    </citation>
    <scope>NUCLEOTIDE SEQUENCE [LARGE SCALE GENOMIC DNA]</scope>
    <source>
        <strain evidence="7 8">BN140002</strain>
    </source>
</reference>
<dbReference type="AlphaFoldDB" id="A0A5B2V7Q5"/>
<feature type="transmembrane region" description="Helical" evidence="6">
    <location>
        <begin position="133"/>
        <end position="159"/>
    </location>
</feature>
<dbReference type="OrthoDB" id="9792579at2"/>
<accession>A0A5B2V7Q5</accession>
<feature type="transmembrane region" description="Helical" evidence="6">
    <location>
        <begin position="6"/>
        <end position="26"/>
    </location>
</feature>
<feature type="transmembrane region" description="Helical" evidence="6">
    <location>
        <begin position="243"/>
        <end position="264"/>
    </location>
</feature>
<keyword evidence="2" id="KW-1003">Cell membrane</keyword>
<feature type="transmembrane region" description="Helical" evidence="6">
    <location>
        <begin position="190"/>
        <end position="209"/>
    </location>
</feature>
<feature type="transmembrane region" description="Helical" evidence="6">
    <location>
        <begin position="63"/>
        <end position="87"/>
    </location>
</feature>
<dbReference type="RefSeq" id="WP_149821696.1">
    <property type="nucleotide sequence ID" value="NZ_VUOA01000040.1"/>
</dbReference>
<keyword evidence="4 6" id="KW-1133">Transmembrane helix</keyword>
<dbReference type="PANTHER" id="PTHR43370">
    <property type="entry name" value="SUGAR ABC TRANSPORTER INTEGRAL MEMBRANE PROTEIN-RELATED"/>
    <property type="match status" value="1"/>
</dbReference>
<organism evidence="7 8">
    <name type="scientific">Salinarimonas soli</name>
    <dbReference type="NCBI Taxonomy" id="1638099"/>
    <lineage>
        <taxon>Bacteria</taxon>
        <taxon>Pseudomonadati</taxon>
        <taxon>Pseudomonadota</taxon>
        <taxon>Alphaproteobacteria</taxon>
        <taxon>Hyphomicrobiales</taxon>
        <taxon>Salinarimonadaceae</taxon>
        <taxon>Salinarimonas</taxon>
    </lineage>
</organism>
<keyword evidence="3 6" id="KW-0812">Transmembrane</keyword>
<dbReference type="PANTHER" id="PTHR43370:SF2">
    <property type="entry name" value="ABC TRANSPORTER PERMEASE PROTEIN"/>
    <property type="match status" value="1"/>
</dbReference>
<name>A0A5B2V7Q5_9HYPH</name>
<keyword evidence="8" id="KW-1185">Reference proteome</keyword>
<sequence>MNPDVLVAVFLTVITASTPLLLAALGELVTERAGVLNLGVEGMMLMGAVVGFAVTLTTGQWGLGVLAAALAGAGLALVFGVLTLTLVANQVATGLALTIFGIGVSSLIGAGFVGKPLPPLPRLAVPGLSDLPVVGRLLFGQDLLVYLSLVMTGVVAFVLNRTRIGLVLRAVGQSDVSAHAIGYPVIRIRYGAVLFGGVMSGLAGAYLSLAYTPLWVQEMTAGRGWIALAIVVFAAWRPGRALVGAYLFGGITILQLYAQGAGWLPVPSQIFSMLPYLATILVLVIISAGPWRRRLDAPACLGKPFRPAA</sequence>
<feature type="transmembrane region" description="Helical" evidence="6">
    <location>
        <begin position="215"/>
        <end position="236"/>
    </location>
</feature>
<dbReference type="Pfam" id="PF02653">
    <property type="entry name" value="BPD_transp_2"/>
    <property type="match status" value="1"/>
</dbReference>
<keyword evidence="5 6" id="KW-0472">Membrane</keyword>
<dbReference type="InterPro" id="IPR001851">
    <property type="entry name" value="ABC_transp_permease"/>
</dbReference>
<feature type="transmembrane region" description="Helical" evidence="6">
    <location>
        <begin position="270"/>
        <end position="288"/>
    </location>
</feature>
<dbReference type="EMBL" id="VUOA01000040">
    <property type="protein sequence ID" value="KAA2235054.1"/>
    <property type="molecule type" value="Genomic_DNA"/>
</dbReference>
<evidence type="ECO:0000256" key="3">
    <source>
        <dbReference type="ARBA" id="ARBA00022692"/>
    </source>
</evidence>
<feature type="transmembrane region" description="Helical" evidence="6">
    <location>
        <begin position="38"/>
        <end position="57"/>
    </location>
</feature>
<evidence type="ECO:0000256" key="6">
    <source>
        <dbReference type="SAM" id="Phobius"/>
    </source>
</evidence>